<evidence type="ECO:0000313" key="1">
    <source>
        <dbReference type="EMBL" id="KAJ2792327.1"/>
    </source>
</evidence>
<evidence type="ECO:0000313" key="2">
    <source>
        <dbReference type="Proteomes" id="UP001140087"/>
    </source>
</evidence>
<accession>A0ACC1KMZ9</accession>
<keyword evidence="2" id="KW-1185">Reference proteome</keyword>
<dbReference type="Proteomes" id="UP001140087">
    <property type="component" value="Unassembled WGS sequence"/>
</dbReference>
<comment type="caution">
    <text evidence="1">The sequence shown here is derived from an EMBL/GenBank/DDBJ whole genome shotgun (WGS) entry which is preliminary data.</text>
</comment>
<dbReference type="EMBL" id="JANBUN010003156">
    <property type="protein sequence ID" value="KAJ2792327.1"/>
    <property type="molecule type" value="Genomic_DNA"/>
</dbReference>
<reference evidence="1" key="1">
    <citation type="submission" date="2022-07" db="EMBL/GenBank/DDBJ databases">
        <title>Phylogenomic reconstructions and comparative analyses of Kickxellomycotina fungi.</title>
        <authorList>
            <person name="Reynolds N.K."/>
            <person name="Stajich J.E."/>
            <person name="Barry K."/>
            <person name="Grigoriev I.V."/>
            <person name="Crous P."/>
            <person name="Smith M.E."/>
        </authorList>
    </citation>
    <scope>NUCLEOTIDE SEQUENCE</scope>
    <source>
        <strain evidence="1">BCRC 34780</strain>
    </source>
</reference>
<organism evidence="1 2">
    <name type="scientific">Coemansia helicoidea</name>
    <dbReference type="NCBI Taxonomy" id="1286919"/>
    <lineage>
        <taxon>Eukaryota</taxon>
        <taxon>Fungi</taxon>
        <taxon>Fungi incertae sedis</taxon>
        <taxon>Zoopagomycota</taxon>
        <taxon>Kickxellomycotina</taxon>
        <taxon>Kickxellomycetes</taxon>
        <taxon>Kickxellales</taxon>
        <taxon>Kickxellaceae</taxon>
        <taxon>Coemansia</taxon>
    </lineage>
</organism>
<feature type="non-terminal residue" evidence="1">
    <location>
        <position position="189"/>
    </location>
</feature>
<sequence length="189" mass="20252">MFPQQVQRFNNNHGDGALKVVPGMLHVHQLSDCIAQEHCLSLLAPMPLLTGDTTRAALEKRRDTAIACVKALLDTAAFAGSLSPEERALFDVVVALLRAVDQPDFQSRSLDGAVEALRALFAPRQSSRADEGAAVPISHGSGEDLQDLESLLLAGKRSEAIDAACQRGMWAHALIVASCTGKKDWQSVV</sequence>
<protein>
    <submittedName>
        <fullName evidence="1">Vesicle coat component</fullName>
    </submittedName>
</protein>
<gene>
    <name evidence="1" type="primary">SEC16</name>
    <name evidence="1" type="ORF">H4R21_006181</name>
</gene>
<name>A0ACC1KMZ9_9FUNG</name>
<proteinExistence type="predicted"/>